<sequence length="371" mass="42124">MGGSAFHSLHSDAFPRIPPAVYQKLKSRLYPAIQKLYTLVTVPLEAPEKSDYGDLDFLVCSPKVELPHPETTTPSVNVPHESVKDAIGARHFIPVDGNRTSNFAVPISKGEWAELGLGCEEEEARNKVDDGEIYYQVDVHVCSDKKELDRIFFFNSYGDLGMIMGLVAANVGLQLGSKGLYYSDPPHARLCLTDDFDEIARFFGWSVKTRNAGFKTRREIFQWVATSHFFNSARFRSHGEGISKVKPQRSMYSDFVEWANKLRGSSASSTDGERKENIASARGKALEYFSKKDEVESRWREYEARKRMKATFNGNKVKSWTLSDNWKDVKSVMDKVRERYGGDEGVSKLLEEEGEDILKERVLEAFEKMKI</sequence>
<evidence type="ECO:0000313" key="2">
    <source>
        <dbReference type="Proteomes" id="UP001498398"/>
    </source>
</evidence>
<dbReference type="Proteomes" id="UP001498398">
    <property type="component" value="Unassembled WGS sequence"/>
</dbReference>
<evidence type="ECO:0000313" key="1">
    <source>
        <dbReference type="EMBL" id="KAK7469212.1"/>
    </source>
</evidence>
<accession>A0ABR1JY13</accession>
<gene>
    <name evidence="1" type="ORF">VKT23_003701</name>
</gene>
<comment type="caution">
    <text evidence="1">The sequence shown here is derived from an EMBL/GenBank/DDBJ whole genome shotgun (WGS) entry which is preliminary data.</text>
</comment>
<proteinExistence type="predicted"/>
<reference evidence="1 2" key="1">
    <citation type="submission" date="2024-01" db="EMBL/GenBank/DDBJ databases">
        <title>A draft genome for the cacao thread blight pathogen Marasmiellus scandens.</title>
        <authorList>
            <person name="Baruah I.K."/>
            <person name="Leung J."/>
            <person name="Bukari Y."/>
            <person name="Amoako-Attah I."/>
            <person name="Meinhardt L.W."/>
            <person name="Bailey B.A."/>
            <person name="Cohen S.P."/>
        </authorList>
    </citation>
    <scope>NUCLEOTIDE SEQUENCE [LARGE SCALE GENOMIC DNA]</scope>
    <source>
        <strain evidence="1 2">GH-19</strain>
    </source>
</reference>
<name>A0ABR1JY13_9AGAR</name>
<keyword evidence="2" id="KW-1185">Reference proteome</keyword>
<protein>
    <recommendedName>
        <fullName evidence="3">Nucleotidyltransferase</fullName>
    </recommendedName>
</protein>
<organism evidence="1 2">
    <name type="scientific">Marasmiellus scandens</name>
    <dbReference type="NCBI Taxonomy" id="2682957"/>
    <lineage>
        <taxon>Eukaryota</taxon>
        <taxon>Fungi</taxon>
        <taxon>Dikarya</taxon>
        <taxon>Basidiomycota</taxon>
        <taxon>Agaricomycotina</taxon>
        <taxon>Agaricomycetes</taxon>
        <taxon>Agaricomycetidae</taxon>
        <taxon>Agaricales</taxon>
        <taxon>Marasmiineae</taxon>
        <taxon>Omphalotaceae</taxon>
        <taxon>Marasmiellus</taxon>
    </lineage>
</organism>
<evidence type="ECO:0008006" key="3">
    <source>
        <dbReference type="Google" id="ProtNLM"/>
    </source>
</evidence>
<dbReference type="EMBL" id="JBANRG010000003">
    <property type="protein sequence ID" value="KAK7469212.1"/>
    <property type="molecule type" value="Genomic_DNA"/>
</dbReference>